<feature type="signal peptide" evidence="2">
    <location>
        <begin position="1"/>
        <end position="27"/>
    </location>
</feature>
<reference evidence="4 5" key="1">
    <citation type="submission" date="2015-12" db="EMBL/GenBank/DDBJ databases">
        <title>Bacillus cereus Group isolate.</title>
        <authorList>
            <person name="Kovac J."/>
        </authorList>
    </citation>
    <scope>NUCLEOTIDE SEQUENCE [LARGE SCALE GENOMIC DNA]</scope>
    <source>
        <strain evidence="4 5">FSL K6-0073</strain>
    </source>
</reference>
<dbReference type="Proteomes" id="UP000075476">
    <property type="component" value="Unassembled WGS sequence"/>
</dbReference>
<evidence type="ECO:0000259" key="3">
    <source>
        <dbReference type="Pfam" id="PF07833"/>
    </source>
</evidence>
<evidence type="ECO:0000313" key="5">
    <source>
        <dbReference type="Proteomes" id="UP000075476"/>
    </source>
</evidence>
<evidence type="ECO:0000313" key="4">
    <source>
        <dbReference type="EMBL" id="KXY51458.1"/>
    </source>
</evidence>
<comment type="caution">
    <text evidence="4">The sequence shown here is derived from an EMBL/GenBank/DDBJ whole genome shotgun (WGS) entry which is preliminary data.</text>
</comment>
<organism evidence="4 5">
    <name type="scientific">Bacillus cereus</name>
    <dbReference type="NCBI Taxonomy" id="1396"/>
    <lineage>
        <taxon>Bacteria</taxon>
        <taxon>Bacillati</taxon>
        <taxon>Bacillota</taxon>
        <taxon>Bacilli</taxon>
        <taxon>Bacillales</taxon>
        <taxon>Bacillaceae</taxon>
        <taxon>Bacillus</taxon>
        <taxon>Bacillus cereus group</taxon>
    </lineage>
</organism>
<dbReference type="Pfam" id="PF07833">
    <property type="entry name" value="Cu_amine_oxidN1"/>
    <property type="match status" value="1"/>
</dbReference>
<dbReference type="EMBL" id="LOMO01000001">
    <property type="protein sequence ID" value="KXY51458.1"/>
    <property type="molecule type" value="Genomic_DNA"/>
</dbReference>
<keyword evidence="2" id="KW-0732">Signal</keyword>
<dbReference type="RefSeq" id="WP_061662788.1">
    <property type="nucleotide sequence ID" value="NZ_LOMO01000001.1"/>
</dbReference>
<feature type="domain" description="Copper amine oxidase-like N-terminal" evidence="3">
    <location>
        <begin position="423"/>
        <end position="527"/>
    </location>
</feature>
<accession>A0A9X0MKL7</accession>
<dbReference type="InterPro" id="IPR012854">
    <property type="entry name" value="Cu_amine_oxidase-like_N"/>
</dbReference>
<evidence type="ECO:0000256" key="2">
    <source>
        <dbReference type="SAM" id="SignalP"/>
    </source>
</evidence>
<sequence>MNKKLMAVLSVGVIASSFIGNTTMAHADENVKEAQIQKEFNKNIVDNANELMKIIVNAEQTMNPEDIDKAIVAFIDMHKPLEPQDYIVHKSNDVYDQAFYKVFNTINKLDGVEKNNKIVSLHNQLTSQIKKGTGTFYKEYLFYMNNTNQIPEIRDTLMKNVSDIQFIITSPPDMEVVNPDGSIKVPDAPSKEEIQRVIDNGRENKLAELEKNGEMEDKQENHESVKPEPIRSESVTYEKERDMCYKVTTFYADGVQEKQDKGEVPKMDYVYCGILDYVDYGGGNVKQEVPENWDYLVKEQNPESNLTLQYTVDKKGEKPYYYDSGIRVALNGTASYEQFKDILYQVSVKSKGYVVEDKGKMLVIVEGKPILVKDAKKEYSKEEIESIFKDFEKVDIRIMETRIGKSESLEERIVSKQAKNVKIADKSIELETNPIVKDERVLLPVEQIAKELGATVERKEDVLTLKKDNNIVVYKDKNDTISLNGKDVKIATSPEYKNDIFMAEIQEMIDIFGFDMLWDGETSTIQINNK</sequence>
<evidence type="ECO:0000256" key="1">
    <source>
        <dbReference type="SAM" id="MobiDB-lite"/>
    </source>
</evidence>
<feature type="chain" id="PRO_5040841180" description="Copper amine oxidase-like N-terminal domain-containing protein" evidence="2">
    <location>
        <begin position="28"/>
        <end position="530"/>
    </location>
</feature>
<protein>
    <recommendedName>
        <fullName evidence="3">Copper amine oxidase-like N-terminal domain-containing protein</fullName>
    </recommendedName>
</protein>
<dbReference type="InterPro" id="IPR036582">
    <property type="entry name" value="Mao_N_sf"/>
</dbReference>
<dbReference type="Gene3D" id="3.30.457.10">
    <property type="entry name" value="Copper amine oxidase-like, N-terminal domain"/>
    <property type="match status" value="1"/>
</dbReference>
<proteinExistence type="predicted"/>
<dbReference type="SUPFAM" id="SSF55383">
    <property type="entry name" value="Copper amine oxidase, domain N"/>
    <property type="match status" value="1"/>
</dbReference>
<gene>
    <name evidence="4" type="ORF">AT268_33855</name>
</gene>
<name>A0A9X0MKL7_BACCE</name>
<feature type="region of interest" description="Disordered" evidence="1">
    <location>
        <begin position="209"/>
        <end position="229"/>
    </location>
</feature>
<dbReference type="AlphaFoldDB" id="A0A9X0MKL7"/>